<evidence type="ECO:0000313" key="1">
    <source>
        <dbReference type="EMBL" id="TGY96656.1"/>
    </source>
</evidence>
<gene>
    <name evidence="1" type="ORF">E5329_08830</name>
</gene>
<reference evidence="1" key="1">
    <citation type="submission" date="2019-04" db="EMBL/GenBank/DDBJ databases">
        <title>Microbes associate with the intestines of laboratory mice.</title>
        <authorList>
            <person name="Navarre W."/>
            <person name="Wong E."/>
            <person name="Huang K."/>
            <person name="Tropini C."/>
            <person name="Ng K."/>
            <person name="Yu B."/>
        </authorList>
    </citation>
    <scope>NUCLEOTIDE SEQUENCE</scope>
    <source>
        <strain evidence="1">NM01_1-7b</strain>
    </source>
</reference>
<protein>
    <submittedName>
        <fullName evidence="1">Uncharacterized protein</fullName>
    </submittedName>
</protein>
<comment type="caution">
    <text evidence="1">The sequence shown here is derived from an EMBL/GenBank/DDBJ whole genome shotgun (WGS) entry which is preliminary data.</text>
</comment>
<proteinExistence type="predicted"/>
<name>A0AC61RY83_9FIRM</name>
<accession>A0AC61RY83</accession>
<dbReference type="EMBL" id="SRYA01000014">
    <property type="protein sequence ID" value="TGY96656.1"/>
    <property type="molecule type" value="Genomic_DNA"/>
</dbReference>
<dbReference type="Proteomes" id="UP000304953">
    <property type="component" value="Unassembled WGS sequence"/>
</dbReference>
<evidence type="ECO:0000313" key="2">
    <source>
        <dbReference type="Proteomes" id="UP000304953"/>
    </source>
</evidence>
<sequence>MLGQALKVVMIYLETEPNNHREENSRSSDVIRIGKFKISYNPVDWRKFVYQLPNGRERTRVKNETPIVSALIPMNPSIFKAVEFH</sequence>
<organism evidence="1 2">
    <name type="scientific">Petralouisia muris</name>
    <dbReference type="NCBI Taxonomy" id="3032872"/>
    <lineage>
        <taxon>Bacteria</taxon>
        <taxon>Bacillati</taxon>
        <taxon>Bacillota</taxon>
        <taxon>Clostridia</taxon>
        <taxon>Lachnospirales</taxon>
        <taxon>Lachnospiraceae</taxon>
        <taxon>Petralouisia</taxon>
    </lineage>
</organism>
<keyword evidence="2" id="KW-1185">Reference proteome</keyword>